<accession>A0A8S5TJD8</accession>
<evidence type="ECO:0000313" key="1">
    <source>
        <dbReference type="EMBL" id="DAF63179.1"/>
    </source>
</evidence>
<reference evidence="1" key="1">
    <citation type="journal article" date="2021" name="Proc. Natl. Acad. Sci. U.S.A.">
        <title>A Catalog of Tens of Thousands of Viruses from Human Metagenomes Reveals Hidden Associations with Chronic Diseases.</title>
        <authorList>
            <person name="Tisza M.J."/>
            <person name="Buck C.B."/>
        </authorList>
    </citation>
    <scope>NUCLEOTIDE SEQUENCE</scope>
    <source>
        <strain evidence="1">Ct7yc1</strain>
    </source>
</reference>
<proteinExistence type="predicted"/>
<name>A0A8S5TJD8_9CAUD</name>
<sequence length="56" mass="6556">MRLTCSNLRQIRLDGSNLYSNIIKHCKRLVLWLILARLIKSMLARSKTLKTSNTRL</sequence>
<protein>
    <submittedName>
        <fullName evidence="1">Uncharacterized protein</fullName>
    </submittedName>
</protein>
<organism evidence="1">
    <name type="scientific">Siphoviridae sp. ct7yc1</name>
    <dbReference type="NCBI Taxonomy" id="2827788"/>
    <lineage>
        <taxon>Viruses</taxon>
        <taxon>Duplodnaviria</taxon>
        <taxon>Heunggongvirae</taxon>
        <taxon>Uroviricota</taxon>
        <taxon>Caudoviricetes</taxon>
    </lineage>
</organism>
<dbReference type="EMBL" id="BK032833">
    <property type="protein sequence ID" value="DAF63179.1"/>
    <property type="molecule type" value="Genomic_DNA"/>
</dbReference>